<dbReference type="RefSeq" id="XP_067714002.1">
    <property type="nucleotide sequence ID" value="XM_067857901.1"/>
</dbReference>
<protein>
    <submittedName>
        <fullName evidence="1">Variant erythrocyte surface antigen-1, alpha subunit</fullName>
    </submittedName>
</protein>
<sequence length="661" mass="71713">MTTGKSLTEPPKNLKEAIDWVLRVSGDDNIFHSDTDKLVKALNELDFKNTNSLGIELQGSITGLASGLKKFIGYESRGNCAIWKIGSSGIGKSGEVTASQLKSQSHNTYTSAYYGSAWDLDVEIGYEGQRRGNKKKTLRNFFTAIKKIFEGLTELYYNCRNGWKNENLGGSNLQQFMDRNGFRNTQLNTGMKGERIISQALKDLREFTTAYNSASTNPSLDAFRSQLEQNASTDPSKSPLAALYILATYVYVQSSNPATPSFAGYSGLAALGGGAYGLNLGGLGTPFIRLSQPLFDCPSNLKEAVDWILRVTGRDGSGGDDKGQALAGKVKKLLEEVENSGTQHSPEIAKVKDALGNGKSDLIAKLAEGLQQFIGYNGQDGIIEANKGIAVSNLPVERLRDAVLMFVAPFLGVLRYTHPELKDKYSQQLGNAVEACKNGVGCGKTGFDAALGTVAIQLGEVSGTSIDEVVEAVKNVDAIKSKDYVQQLANGFKEYFKEVLQKVEKDKSFTGNAQTAKNHIGTLNTNLQTLVGALTELRNAFPDPNKNKIAYALSAAAYNGVNLFVTVLQTDYTSYYKDATWPGGNNELQTCAKIFLACLPLLLNGLSYFYWKCSDDKGWKDMTLGSPEPNAFIGLTSIGSNRVKSGRKGSDILSQAFKNFK</sequence>
<dbReference type="GeneID" id="94193414"/>
<dbReference type="AlphaFoldDB" id="A0AAV4LS99"/>
<accession>A0AAV4LS99</accession>
<proteinExistence type="predicted"/>
<gene>
    <name evidence="1" type="ORF">BcabD6B2_13660</name>
</gene>
<dbReference type="Proteomes" id="UP001497744">
    <property type="component" value="Unassembled WGS sequence"/>
</dbReference>
<evidence type="ECO:0000313" key="2">
    <source>
        <dbReference type="Proteomes" id="UP001497744"/>
    </source>
</evidence>
<name>A0AAV4LS99_BABCB</name>
<reference evidence="1 2" key="1">
    <citation type="submission" date="2021-06" db="EMBL/GenBank/DDBJ databases">
        <title>Genome sequence of Babesia caballi.</title>
        <authorList>
            <person name="Yamagishi J."/>
            <person name="Kidaka T."/>
            <person name="Ochi A."/>
        </authorList>
    </citation>
    <scope>NUCLEOTIDE SEQUENCE [LARGE SCALE GENOMIC DNA]</scope>
    <source>
        <strain evidence="1">USDA-D6B2</strain>
    </source>
</reference>
<keyword evidence="2" id="KW-1185">Reference proteome</keyword>
<evidence type="ECO:0000313" key="1">
    <source>
        <dbReference type="EMBL" id="GIX61931.1"/>
    </source>
</evidence>
<comment type="caution">
    <text evidence="1">The sequence shown here is derived from an EMBL/GenBank/DDBJ whole genome shotgun (WGS) entry which is preliminary data.</text>
</comment>
<dbReference type="EMBL" id="BPLF01000001">
    <property type="protein sequence ID" value="GIX61931.1"/>
    <property type="molecule type" value="Genomic_DNA"/>
</dbReference>
<organism evidence="1 2">
    <name type="scientific">Babesia caballi</name>
    <dbReference type="NCBI Taxonomy" id="5871"/>
    <lineage>
        <taxon>Eukaryota</taxon>
        <taxon>Sar</taxon>
        <taxon>Alveolata</taxon>
        <taxon>Apicomplexa</taxon>
        <taxon>Aconoidasida</taxon>
        <taxon>Piroplasmida</taxon>
        <taxon>Babesiidae</taxon>
        <taxon>Babesia</taxon>
    </lineage>
</organism>